<name>A0A2P6V147_9CHLO</name>
<accession>A0A2P6V147</accession>
<dbReference type="AlphaFoldDB" id="A0A2P6V147"/>
<feature type="coiled-coil region" evidence="1">
    <location>
        <begin position="120"/>
        <end position="150"/>
    </location>
</feature>
<keyword evidence="1" id="KW-0175">Coiled coil</keyword>
<dbReference type="OrthoDB" id="10662111at2759"/>
<dbReference type="Proteomes" id="UP000239649">
    <property type="component" value="Unassembled WGS sequence"/>
</dbReference>
<evidence type="ECO:0000256" key="2">
    <source>
        <dbReference type="SAM" id="MobiDB-lite"/>
    </source>
</evidence>
<organism evidence="3 4">
    <name type="scientific">Micractinium conductrix</name>
    <dbReference type="NCBI Taxonomy" id="554055"/>
    <lineage>
        <taxon>Eukaryota</taxon>
        <taxon>Viridiplantae</taxon>
        <taxon>Chlorophyta</taxon>
        <taxon>core chlorophytes</taxon>
        <taxon>Trebouxiophyceae</taxon>
        <taxon>Chlorellales</taxon>
        <taxon>Chlorellaceae</taxon>
        <taxon>Chlorella clade</taxon>
        <taxon>Micractinium</taxon>
    </lineage>
</organism>
<evidence type="ECO:0000256" key="1">
    <source>
        <dbReference type="SAM" id="Coils"/>
    </source>
</evidence>
<feature type="compositionally biased region" description="Low complexity" evidence="2">
    <location>
        <begin position="23"/>
        <end position="35"/>
    </location>
</feature>
<evidence type="ECO:0000313" key="4">
    <source>
        <dbReference type="Proteomes" id="UP000239649"/>
    </source>
</evidence>
<comment type="caution">
    <text evidence="3">The sequence shown here is derived from an EMBL/GenBank/DDBJ whole genome shotgun (WGS) entry which is preliminary data.</text>
</comment>
<reference evidence="3 4" key="1">
    <citation type="journal article" date="2018" name="Plant J.">
        <title>Genome sequences of Chlorella sorokiniana UTEX 1602 and Micractinium conductrix SAG 241.80: implications to maltose excretion by a green alga.</title>
        <authorList>
            <person name="Arriola M.B."/>
            <person name="Velmurugan N."/>
            <person name="Zhang Y."/>
            <person name="Plunkett M.H."/>
            <person name="Hondzo H."/>
            <person name="Barney B.M."/>
        </authorList>
    </citation>
    <scope>NUCLEOTIDE SEQUENCE [LARGE SCALE GENOMIC DNA]</scope>
    <source>
        <strain evidence="3 4">SAG 241.80</strain>
    </source>
</reference>
<keyword evidence="4" id="KW-1185">Reference proteome</keyword>
<protein>
    <submittedName>
        <fullName evidence="3">Uncharacterized protein</fullName>
    </submittedName>
</protein>
<gene>
    <name evidence="3" type="ORF">C2E20_8581</name>
</gene>
<proteinExistence type="predicted"/>
<evidence type="ECO:0000313" key="3">
    <source>
        <dbReference type="EMBL" id="PSC67805.1"/>
    </source>
</evidence>
<feature type="region of interest" description="Disordered" evidence="2">
    <location>
        <begin position="1"/>
        <end position="54"/>
    </location>
</feature>
<dbReference type="EMBL" id="LHPF02000048">
    <property type="protein sequence ID" value="PSC67805.1"/>
    <property type="molecule type" value="Genomic_DNA"/>
</dbReference>
<sequence length="195" mass="19662">MLSSQPPGRAAAAAAGLPTVRRQQAAAAPPAAAAQLPPPPAGSKPVAASSTADLDSAELEARRVQQLIDRGGLLVQAAATATAERVLLGPAAQPDSQPPTAAELPITFGHRPPTEPSARAAAARQLVASASAALERLRQLKLRLAAAEGTSEADCRLLQAEAAADLQAQSLLAHWGLQAACDARQAQAAHEAAAP</sequence>